<comment type="subcellular location">
    <subcellularLocation>
        <location evidence="5">Cell membrane</location>
        <topology evidence="5">Multi-pass membrane protein</topology>
    </subcellularLocation>
    <subcellularLocation>
        <location evidence="1">Membrane</location>
        <topology evidence="1">Multi-pass membrane protein</topology>
    </subcellularLocation>
</comment>
<evidence type="ECO:0000256" key="1">
    <source>
        <dbReference type="ARBA" id="ARBA00004141"/>
    </source>
</evidence>
<dbReference type="PANTHER" id="PTHR43701:SF2">
    <property type="entry name" value="MEMBRANE TRANSPORTER PROTEIN YJNA-RELATED"/>
    <property type="match status" value="1"/>
</dbReference>
<feature type="transmembrane region" description="Helical" evidence="5">
    <location>
        <begin position="72"/>
        <end position="90"/>
    </location>
</feature>
<proteinExistence type="inferred from homology"/>
<sequence>MDGVTSLAGFLVGVLVGLTGIGGGALMTPLLILGLGVAPAAAVGTDLLYASITKVSATWWNHRERVVDWRTVGLLALGSLPASLAALMWLGQVGTPEGLDRVIRYVMAVALILTGVALLFGRRAQALVVRARLVERLGGEAKVTIAMGAAMGVLVTVSSVGAGALGVAFLSMVYPAWPARRIVASDIAHAVPLTLVAGLGHAALGTVQWGLLASLLIGSVPGVWVGTRLGKVIPETALRRVMGMALVAVAGKLIG</sequence>
<comment type="caution">
    <text evidence="6">The sequence shown here is derived from an EMBL/GenBank/DDBJ whole genome shotgun (WGS) entry which is preliminary data.</text>
</comment>
<feature type="transmembrane region" description="Helical" evidence="5">
    <location>
        <begin position="143"/>
        <end position="170"/>
    </location>
</feature>
<dbReference type="AlphaFoldDB" id="A0A5C7EST5"/>
<feature type="transmembrane region" description="Helical" evidence="5">
    <location>
        <begin position="102"/>
        <end position="122"/>
    </location>
</feature>
<evidence type="ECO:0000313" key="6">
    <source>
        <dbReference type="EMBL" id="TXF10907.1"/>
    </source>
</evidence>
<dbReference type="RefSeq" id="WP_147800674.1">
    <property type="nucleotide sequence ID" value="NZ_VPFL01000020.1"/>
</dbReference>
<dbReference type="InterPro" id="IPR002781">
    <property type="entry name" value="TM_pro_TauE-like"/>
</dbReference>
<feature type="transmembrane region" description="Helical" evidence="5">
    <location>
        <begin position="207"/>
        <end position="225"/>
    </location>
</feature>
<organism evidence="6 7">
    <name type="scientific">Pelomicrobium methylotrophicum</name>
    <dbReference type="NCBI Taxonomy" id="2602750"/>
    <lineage>
        <taxon>Bacteria</taxon>
        <taxon>Pseudomonadati</taxon>
        <taxon>Pseudomonadota</taxon>
        <taxon>Hydrogenophilia</taxon>
        <taxon>Hydrogenophilia incertae sedis</taxon>
        <taxon>Pelomicrobium</taxon>
    </lineage>
</organism>
<dbReference type="Proteomes" id="UP000321201">
    <property type="component" value="Unassembled WGS sequence"/>
</dbReference>
<keyword evidence="2 5" id="KW-0812">Transmembrane</keyword>
<evidence type="ECO:0000313" key="7">
    <source>
        <dbReference type="Proteomes" id="UP000321201"/>
    </source>
</evidence>
<dbReference type="Pfam" id="PF01925">
    <property type="entry name" value="TauE"/>
    <property type="match status" value="1"/>
</dbReference>
<gene>
    <name evidence="6" type="ORF">FR698_13255</name>
</gene>
<evidence type="ECO:0000256" key="4">
    <source>
        <dbReference type="ARBA" id="ARBA00023136"/>
    </source>
</evidence>
<dbReference type="InParanoid" id="A0A5C7EST5"/>
<keyword evidence="7" id="KW-1185">Reference proteome</keyword>
<name>A0A5C7EST5_9PROT</name>
<dbReference type="EMBL" id="VPFL01000020">
    <property type="protein sequence ID" value="TXF10907.1"/>
    <property type="molecule type" value="Genomic_DNA"/>
</dbReference>
<dbReference type="InterPro" id="IPR051598">
    <property type="entry name" value="TSUP/Inactive_protease-like"/>
</dbReference>
<evidence type="ECO:0000256" key="3">
    <source>
        <dbReference type="ARBA" id="ARBA00022989"/>
    </source>
</evidence>
<accession>A0A5C7EST5</accession>
<protein>
    <recommendedName>
        <fullName evidence="5">Probable membrane transporter protein</fullName>
    </recommendedName>
</protein>
<evidence type="ECO:0000256" key="5">
    <source>
        <dbReference type="RuleBase" id="RU363041"/>
    </source>
</evidence>
<dbReference type="GO" id="GO:0005886">
    <property type="term" value="C:plasma membrane"/>
    <property type="evidence" value="ECO:0007669"/>
    <property type="project" value="UniProtKB-SubCell"/>
</dbReference>
<feature type="transmembrane region" description="Helical" evidence="5">
    <location>
        <begin position="32"/>
        <end position="52"/>
    </location>
</feature>
<feature type="transmembrane region" description="Helical" evidence="5">
    <location>
        <begin position="7"/>
        <end position="26"/>
    </location>
</feature>
<keyword evidence="4 5" id="KW-0472">Membrane</keyword>
<keyword evidence="3 5" id="KW-1133">Transmembrane helix</keyword>
<dbReference type="OrthoDB" id="5189995at2"/>
<reference evidence="6 7" key="1">
    <citation type="submission" date="2019-08" db="EMBL/GenBank/DDBJ databases">
        <title>Pelomicrobium methylotrophicum gen. nov., sp. nov. a moderately thermophilic, facultatively anaerobic, lithoautotrophic and methylotrophic bacterium isolated from a terrestrial mud volcano.</title>
        <authorList>
            <person name="Slobodkina G.B."/>
            <person name="Merkel A.Y."/>
            <person name="Slobodkin A.I."/>
        </authorList>
    </citation>
    <scope>NUCLEOTIDE SEQUENCE [LARGE SCALE GENOMIC DNA]</scope>
    <source>
        <strain evidence="6 7">SM250</strain>
    </source>
</reference>
<evidence type="ECO:0000256" key="2">
    <source>
        <dbReference type="ARBA" id="ARBA00022692"/>
    </source>
</evidence>
<keyword evidence="5" id="KW-1003">Cell membrane</keyword>
<dbReference type="PANTHER" id="PTHR43701">
    <property type="entry name" value="MEMBRANE TRANSPORTER PROTEIN MJ0441-RELATED"/>
    <property type="match status" value="1"/>
</dbReference>
<comment type="similarity">
    <text evidence="5">Belongs to the 4-toluene sulfonate uptake permease (TSUP) (TC 2.A.102) family.</text>
</comment>